<dbReference type="EMBL" id="BLXT01007756">
    <property type="protein sequence ID" value="GFO42161.1"/>
    <property type="molecule type" value="Genomic_DNA"/>
</dbReference>
<comment type="caution">
    <text evidence="1">The sequence shown here is derived from an EMBL/GenBank/DDBJ whole genome shotgun (WGS) entry which is preliminary data.</text>
</comment>
<name>A0AAV4DDD8_9GAST</name>
<reference evidence="1 2" key="1">
    <citation type="journal article" date="2021" name="Elife">
        <title>Chloroplast acquisition without the gene transfer in kleptoplastic sea slugs, Plakobranchus ocellatus.</title>
        <authorList>
            <person name="Maeda T."/>
            <person name="Takahashi S."/>
            <person name="Yoshida T."/>
            <person name="Shimamura S."/>
            <person name="Takaki Y."/>
            <person name="Nagai Y."/>
            <person name="Toyoda A."/>
            <person name="Suzuki Y."/>
            <person name="Arimoto A."/>
            <person name="Ishii H."/>
            <person name="Satoh N."/>
            <person name="Nishiyama T."/>
            <person name="Hasebe M."/>
            <person name="Maruyama T."/>
            <person name="Minagawa J."/>
            <person name="Obokata J."/>
            <person name="Shigenobu S."/>
        </authorList>
    </citation>
    <scope>NUCLEOTIDE SEQUENCE [LARGE SCALE GENOMIC DNA]</scope>
</reference>
<evidence type="ECO:0000313" key="1">
    <source>
        <dbReference type="EMBL" id="GFO42161.1"/>
    </source>
</evidence>
<evidence type="ECO:0000313" key="2">
    <source>
        <dbReference type="Proteomes" id="UP000735302"/>
    </source>
</evidence>
<sequence length="130" mass="13955">MGVIELLYAGKGAIELLCAGKGAIELLYAGKGAIELLYAGKGAIELLYAGKGAIELFADVAYETGASLGAAWSRGENILYLAERYQRPQSVVCFLYIASPQQGVSGFQALRQARRQWRGSNPRQKGPSRS</sequence>
<organism evidence="1 2">
    <name type="scientific">Plakobranchus ocellatus</name>
    <dbReference type="NCBI Taxonomy" id="259542"/>
    <lineage>
        <taxon>Eukaryota</taxon>
        <taxon>Metazoa</taxon>
        <taxon>Spiralia</taxon>
        <taxon>Lophotrochozoa</taxon>
        <taxon>Mollusca</taxon>
        <taxon>Gastropoda</taxon>
        <taxon>Heterobranchia</taxon>
        <taxon>Euthyneura</taxon>
        <taxon>Panpulmonata</taxon>
        <taxon>Sacoglossa</taxon>
        <taxon>Placobranchoidea</taxon>
        <taxon>Plakobranchidae</taxon>
        <taxon>Plakobranchus</taxon>
    </lineage>
</organism>
<protein>
    <submittedName>
        <fullName evidence="1">Uncharacterized protein</fullName>
    </submittedName>
</protein>
<dbReference type="Proteomes" id="UP000735302">
    <property type="component" value="Unassembled WGS sequence"/>
</dbReference>
<accession>A0AAV4DDD8</accession>
<dbReference type="AlphaFoldDB" id="A0AAV4DDD8"/>
<gene>
    <name evidence="1" type="ORF">PoB_006866600</name>
</gene>
<proteinExistence type="predicted"/>
<keyword evidence="2" id="KW-1185">Reference proteome</keyword>